<feature type="region of interest" description="Disordered" evidence="6">
    <location>
        <begin position="260"/>
        <end position="282"/>
    </location>
</feature>
<keyword evidence="4" id="KW-0804">Transcription</keyword>
<dbReference type="OMA" id="EKSYCRI"/>
<comment type="subcellular location">
    <subcellularLocation>
        <location evidence="1">Nucleus</location>
    </subcellularLocation>
</comment>
<dbReference type="InParanoid" id="A0A168LUR9"/>
<organism evidence="8">
    <name type="scientific">Absidia glauca</name>
    <name type="common">Pin mould</name>
    <dbReference type="NCBI Taxonomy" id="4829"/>
    <lineage>
        <taxon>Eukaryota</taxon>
        <taxon>Fungi</taxon>
        <taxon>Fungi incertae sedis</taxon>
        <taxon>Mucoromycota</taxon>
        <taxon>Mucoromycotina</taxon>
        <taxon>Mucoromycetes</taxon>
        <taxon>Mucorales</taxon>
        <taxon>Cunninghamellaceae</taxon>
        <taxon>Absidia</taxon>
    </lineage>
</organism>
<evidence type="ECO:0000313" key="8">
    <source>
        <dbReference type="EMBL" id="SAL97545.1"/>
    </source>
</evidence>
<dbReference type="InterPro" id="IPR057520">
    <property type="entry name" value="GRHL1/CP2_C"/>
</dbReference>
<evidence type="ECO:0000256" key="4">
    <source>
        <dbReference type="ARBA" id="ARBA00023163"/>
    </source>
</evidence>
<dbReference type="AlphaFoldDB" id="A0A168LUR9"/>
<evidence type="ECO:0000313" key="9">
    <source>
        <dbReference type="Proteomes" id="UP000078561"/>
    </source>
</evidence>
<keyword evidence="9" id="KW-1185">Reference proteome</keyword>
<dbReference type="GO" id="GO:0005634">
    <property type="term" value="C:nucleus"/>
    <property type="evidence" value="ECO:0007669"/>
    <property type="project" value="UniProtKB-SubCell"/>
</dbReference>
<dbReference type="PANTHER" id="PTHR11037:SF20">
    <property type="entry name" value="PROTEIN GRAINYHEAD"/>
    <property type="match status" value="1"/>
</dbReference>
<reference evidence="8" key="1">
    <citation type="submission" date="2016-04" db="EMBL/GenBank/DDBJ databases">
        <authorList>
            <person name="Evans L.H."/>
            <person name="Alamgir A."/>
            <person name="Owens N."/>
            <person name="Weber N.D."/>
            <person name="Virtaneva K."/>
            <person name="Barbian K."/>
            <person name="Babar A."/>
            <person name="Rosenke K."/>
        </authorList>
    </citation>
    <scope>NUCLEOTIDE SEQUENCE [LARGE SCALE GENOMIC DNA]</scope>
    <source>
        <strain evidence="8">CBS 101.48</strain>
    </source>
</reference>
<dbReference type="Pfam" id="PF04516">
    <property type="entry name" value="CP2"/>
    <property type="match status" value="1"/>
</dbReference>
<name>A0A168LUR9_ABSGL</name>
<dbReference type="InterPro" id="IPR040167">
    <property type="entry name" value="TF_CP2-like"/>
</dbReference>
<evidence type="ECO:0000256" key="2">
    <source>
        <dbReference type="ARBA" id="ARBA00023015"/>
    </source>
</evidence>
<dbReference type="EMBL" id="LT551814">
    <property type="protein sequence ID" value="SAL97545.1"/>
    <property type="molecule type" value="Genomic_DNA"/>
</dbReference>
<feature type="compositionally biased region" description="Polar residues" evidence="6">
    <location>
        <begin position="1"/>
        <end position="13"/>
    </location>
</feature>
<gene>
    <name evidence="8" type="primary">ABSGL_03043.1 scaffold 4127</name>
</gene>
<dbReference type="PANTHER" id="PTHR11037">
    <property type="entry name" value="TRANSCRIPTION FACTOR CP2"/>
    <property type="match status" value="1"/>
</dbReference>
<proteinExistence type="predicted"/>
<evidence type="ECO:0000259" key="7">
    <source>
        <dbReference type="PROSITE" id="PS51968"/>
    </source>
</evidence>
<protein>
    <recommendedName>
        <fullName evidence="7">Grh/CP2 DB domain-containing protein</fullName>
    </recommendedName>
</protein>
<dbReference type="InterPro" id="IPR007604">
    <property type="entry name" value="CP2"/>
</dbReference>
<keyword evidence="2" id="KW-0805">Transcription regulation</keyword>
<feature type="domain" description="Grh/CP2 DB" evidence="7">
    <location>
        <begin position="40"/>
        <end position="271"/>
    </location>
</feature>
<evidence type="ECO:0000256" key="5">
    <source>
        <dbReference type="ARBA" id="ARBA00023242"/>
    </source>
</evidence>
<dbReference type="STRING" id="4829.A0A168LUR9"/>
<sequence length="492" mass="57070">MLQQPSSLYLQTPQKEKDYQPLNSSPTHRMETKYLPNAPKNIRFEIIMEAPTAAAQKVDETPLTYLNKGQTYNITLKDTHQFEGYITSTIMIMFHDEDHRKTAPNYWKFWQTQQTNPQMARAIDIELTKSAGIHQVECHYFDRITFRWYGNKGANLLIRFNCLSTDFSRIKGVKGIPLRLYMESNINEVVEKSYCRIKLFRDKGAERKNKDDAKHIERQLEKLRGKHGEPHPLWLTYSQALPYTLFQELDAQDLSAALHDMGRNPSSSRLSPSLYPSTSPPLSLLPSSPVIPQSQTQYHFQQQQQHQTGSAKRHYRYLTDPGYPLHAHQNPVRQQLHRPSLPFSFPIAFPASSSSPSWLSSADIDPDYTPQKRHRTASKAWIHVEITLTLTHLYVYHKIELSIFVRFEKQSTYRAVYLEELTVLHLKEKLVSKLLLEDDQEVKELVRQVSSKQDLLVCIDDDAIVQDIPEEQDILVHKQNNDDGSLTLVLIY</sequence>
<accession>A0A168LUR9</accession>
<dbReference type="OrthoDB" id="7680836at2759"/>
<feature type="region of interest" description="Disordered" evidence="6">
    <location>
        <begin position="1"/>
        <end position="27"/>
    </location>
</feature>
<keyword evidence="3" id="KW-0238">DNA-binding</keyword>
<evidence type="ECO:0000256" key="1">
    <source>
        <dbReference type="ARBA" id="ARBA00004123"/>
    </source>
</evidence>
<evidence type="ECO:0000256" key="6">
    <source>
        <dbReference type="SAM" id="MobiDB-lite"/>
    </source>
</evidence>
<dbReference type="Proteomes" id="UP000078561">
    <property type="component" value="Unassembled WGS sequence"/>
</dbReference>
<keyword evidence="5" id="KW-0539">Nucleus</keyword>
<dbReference type="GO" id="GO:0001228">
    <property type="term" value="F:DNA-binding transcription activator activity, RNA polymerase II-specific"/>
    <property type="evidence" value="ECO:0007669"/>
    <property type="project" value="TreeGrafter"/>
</dbReference>
<dbReference type="GO" id="GO:0000978">
    <property type="term" value="F:RNA polymerase II cis-regulatory region sequence-specific DNA binding"/>
    <property type="evidence" value="ECO:0007669"/>
    <property type="project" value="TreeGrafter"/>
</dbReference>
<evidence type="ECO:0000256" key="3">
    <source>
        <dbReference type="ARBA" id="ARBA00023125"/>
    </source>
</evidence>
<feature type="compositionally biased region" description="Low complexity" evidence="6">
    <location>
        <begin position="265"/>
        <end position="282"/>
    </location>
</feature>
<dbReference type="Pfam" id="PF25416">
    <property type="entry name" value="GRHL1_C"/>
    <property type="match status" value="1"/>
</dbReference>
<dbReference type="PROSITE" id="PS51968">
    <property type="entry name" value="GRH_CP2_DB"/>
    <property type="match status" value="1"/>
</dbReference>